<gene>
    <name evidence="2" type="ORF">JAAARDRAFT_48150</name>
</gene>
<dbReference type="AlphaFoldDB" id="A0A067PN38"/>
<proteinExistence type="predicted"/>
<feature type="region of interest" description="Disordered" evidence="1">
    <location>
        <begin position="89"/>
        <end position="115"/>
    </location>
</feature>
<evidence type="ECO:0000313" key="3">
    <source>
        <dbReference type="Proteomes" id="UP000027265"/>
    </source>
</evidence>
<dbReference type="EMBL" id="KL197722">
    <property type="protein sequence ID" value="KDQ56204.1"/>
    <property type="molecule type" value="Genomic_DNA"/>
</dbReference>
<name>A0A067PN38_9AGAM</name>
<dbReference type="HOGENOM" id="CLU_1570853_0_0_1"/>
<reference evidence="3" key="1">
    <citation type="journal article" date="2014" name="Proc. Natl. Acad. Sci. U.S.A.">
        <title>Extensive sampling of basidiomycete genomes demonstrates inadequacy of the white-rot/brown-rot paradigm for wood decay fungi.</title>
        <authorList>
            <person name="Riley R."/>
            <person name="Salamov A.A."/>
            <person name="Brown D.W."/>
            <person name="Nagy L.G."/>
            <person name="Floudas D."/>
            <person name="Held B.W."/>
            <person name="Levasseur A."/>
            <person name="Lombard V."/>
            <person name="Morin E."/>
            <person name="Otillar R."/>
            <person name="Lindquist E.A."/>
            <person name="Sun H."/>
            <person name="LaButti K.M."/>
            <person name="Schmutz J."/>
            <person name="Jabbour D."/>
            <person name="Luo H."/>
            <person name="Baker S.E."/>
            <person name="Pisabarro A.G."/>
            <person name="Walton J.D."/>
            <person name="Blanchette R.A."/>
            <person name="Henrissat B."/>
            <person name="Martin F."/>
            <person name="Cullen D."/>
            <person name="Hibbett D.S."/>
            <person name="Grigoriev I.V."/>
        </authorList>
    </citation>
    <scope>NUCLEOTIDE SEQUENCE [LARGE SCALE GENOMIC DNA]</scope>
    <source>
        <strain evidence="3">MUCL 33604</strain>
    </source>
</reference>
<dbReference type="Proteomes" id="UP000027265">
    <property type="component" value="Unassembled WGS sequence"/>
</dbReference>
<keyword evidence="3" id="KW-1185">Reference proteome</keyword>
<sequence length="170" mass="19337">MSQTCDPFEFTLALDPDSYVHKHTIACFYFACPRQISLTIRMTPVSTPFIVTNPKGVTFWDVVWELGKELTRVMGKKEWRKVVDLLGKKDDDESEDDSGGDNGLQGDEDDGYDVKDSCTRGRDLIGEARVWGRQYRAISNLTEHFEKHLNNFEHLSGVGFVGIWSTTCSY</sequence>
<accession>A0A067PN38</accession>
<evidence type="ECO:0000256" key="1">
    <source>
        <dbReference type="SAM" id="MobiDB-lite"/>
    </source>
</evidence>
<evidence type="ECO:0000313" key="2">
    <source>
        <dbReference type="EMBL" id="KDQ56204.1"/>
    </source>
</evidence>
<organism evidence="2 3">
    <name type="scientific">Jaapia argillacea MUCL 33604</name>
    <dbReference type="NCBI Taxonomy" id="933084"/>
    <lineage>
        <taxon>Eukaryota</taxon>
        <taxon>Fungi</taxon>
        <taxon>Dikarya</taxon>
        <taxon>Basidiomycota</taxon>
        <taxon>Agaricomycotina</taxon>
        <taxon>Agaricomycetes</taxon>
        <taxon>Agaricomycetidae</taxon>
        <taxon>Jaapiales</taxon>
        <taxon>Jaapiaceae</taxon>
        <taxon>Jaapia</taxon>
    </lineage>
</organism>
<protein>
    <submittedName>
        <fullName evidence="2">Uncharacterized protein</fullName>
    </submittedName>
</protein>
<dbReference type="InParanoid" id="A0A067PN38"/>